<dbReference type="EMBL" id="ML994623">
    <property type="protein sequence ID" value="KAF2188582.1"/>
    <property type="molecule type" value="Genomic_DNA"/>
</dbReference>
<dbReference type="InterPro" id="IPR036908">
    <property type="entry name" value="RlpA-like_sf"/>
</dbReference>
<dbReference type="CDD" id="cd22271">
    <property type="entry name" value="DPBB_EXP_N-like"/>
    <property type="match status" value="1"/>
</dbReference>
<proteinExistence type="predicted"/>
<feature type="signal peptide" evidence="2">
    <location>
        <begin position="1"/>
        <end position="18"/>
    </location>
</feature>
<feature type="chain" id="PRO_5025612050" evidence="2">
    <location>
        <begin position="19"/>
        <end position="244"/>
    </location>
</feature>
<evidence type="ECO:0000256" key="2">
    <source>
        <dbReference type="SAM" id="SignalP"/>
    </source>
</evidence>
<evidence type="ECO:0000313" key="3">
    <source>
        <dbReference type="EMBL" id="KAF2188582.1"/>
    </source>
</evidence>
<evidence type="ECO:0000313" key="4">
    <source>
        <dbReference type="Proteomes" id="UP000800200"/>
    </source>
</evidence>
<dbReference type="PANTHER" id="PTHR31836:SF21">
    <property type="entry name" value="EXPANSIN-LIKE PROTEIN 7"/>
    <property type="match status" value="1"/>
</dbReference>
<sequence>MWSQYILTVLSVAPFASSSYTGKATLYYGNVKGNSCGFNITAPWRDPINYAPTRPYMVAISSSNWNPSSCGSCISIQRGPDSWFSLKATVADERFSCETSNLLLFPEAWTHIVGPDLESEVTWDWVPCENPSPIFLASWQGGSDVHAYFSILNENIGATALEWSKNWGSTWGNSVWLPGGTFAMNTTARPLTVKLTSVRRQRITIENVMFNDHERLITAAKSNFKYLTVTEWNEVGWQSWDELI</sequence>
<organism evidence="3 4">
    <name type="scientific">Zopfia rhizophila CBS 207.26</name>
    <dbReference type="NCBI Taxonomy" id="1314779"/>
    <lineage>
        <taxon>Eukaryota</taxon>
        <taxon>Fungi</taxon>
        <taxon>Dikarya</taxon>
        <taxon>Ascomycota</taxon>
        <taxon>Pezizomycotina</taxon>
        <taxon>Dothideomycetes</taxon>
        <taxon>Dothideomycetes incertae sedis</taxon>
        <taxon>Zopfiaceae</taxon>
        <taxon>Zopfia</taxon>
    </lineage>
</organism>
<dbReference type="Proteomes" id="UP000800200">
    <property type="component" value="Unassembled WGS sequence"/>
</dbReference>
<accession>A0A6A6ECQ8</accession>
<dbReference type="PANTHER" id="PTHR31836">
    <property type="match status" value="1"/>
</dbReference>
<name>A0A6A6ECQ8_9PEZI</name>
<gene>
    <name evidence="3" type="ORF">K469DRAFT_684606</name>
</gene>
<keyword evidence="1 2" id="KW-0732">Signal</keyword>
<dbReference type="SUPFAM" id="SSF50685">
    <property type="entry name" value="Barwin-like endoglucanases"/>
    <property type="match status" value="1"/>
</dbReference>
<dbReference type="Gene3D" id="2.40.40.10">
    <property type="entry name" value="RlpA-like domain"/>
    <property type="match status" value="1"/>
</dbReference>
<reference evidence="3" key="1">
    <citation type="journal article" date="2020" name="Stud. Mycol.">
        <title>101 Dothideomycetes genomes: a test case for predicting lifestyles and emergence of pathogens.</title>
        <authorList>
            <person name="Haridas S."/>
            <person name="Albert R."/>
            <person name="Binder M."/>
            <person name="Bloem J."/>
            <person name="Labutti K."/>
            <person name="Salamov A."/>
            <person name="Andreopoulos B."/>
            <person name="Baker S."/>
            <person name="Barry K."/>
            <person name="Bills G."/>
            <person name="Bluhm B."/>
            <person name="Cannon C."/>
            <person name="Castanera R."/>
            <person name="Culley D."/>
            <person name="Daum C."/>
            <person name="Ezra D."/>
            <person name="Gonzalez J."/>
            <person name="Henrissat B."/>
            <person name="Kuo A."/>
            <person name="Liang C."/>
            <person name="Lipzen A."/>
            <person name="Lutzoni F."/>
            <person name="Magnuson J."/>
            <person name="Mondo S."/>
            <person name="Nolan M."/>
            <person name="Ohm R."/>
            <person name="Pangilinan J."/>
            <person name="Park H.-J."/>
            <person name="Ramirez L."/>
            <person name="Alfaro M."/>
            <person name="Sun H."/>
            <person name="Tritt A."/>
            <person name="Yoshinaga Y."/>
            <person name="Zwiers L.-H."/>
            <person name="Turgeon B."/>
            <person name="Goodwin S."/>
            <person name="Spatafora J."/>
            <person name="Crous P."/>
            <person name="Grigoriev I."/>
        </authorList>
    </citation>
    <scope>NUCLEOTIDE SEQUENCE</scope>
    <source>
        <strain evidence="3">CBS 207.26</strain>
    </source>
</reference>
<evidence type="ECO:0000256" key="1">
    <source>
        <dbReference type="ARBA" id="ARBA00022729"/>
    </source>
</evidence>
<protein>
    <submittedName>
        <fullName evidence="3">Uncharacterized protein</fullName>
    </submittedName>
</protein>
<dbReference type="AlphaFoldDB" id="A0A6A6ECQ8"/>
<dbReference type="InterPro" id="IPR051477">
    <property type="entry name" value="Expansin_CellWall"/>
</dbReference>
<keyword evidence="4" id="KW-1185">Reference proteome</keyword>